<dbReference type="GO" id="GO:0016740">
    <property type="term" value="F:transferase activity"/>
    <property type="evidence" value="ECO:0007669"/>
    <property type="project" value="UniProtKB-KW"/>
</dbReference>
<evidence type="ECO:0000256" key="7">
    <source>
        <dbReference type="ARBA" id="ARBA00023172"/>
    </source>
</evidence>
<dbReference type="Pfam" id="PF00589">
    <property type="entry name" value="Phage_integrase"/>
    <property type="match status" value="1"/>
</dbReference>
<keyword evidence="8" id="KW-1179">Viral genome integration</keyword>
<evidence type="ECO:0000313" key="10">
    <source>
        <dbReference type="EMBL" id="DAD72110.1"/>
    </source>
</evidence>
<sequence>MANKYKYSRTIVIGHKDDGTPIRKYIQDNNKARFEAKVRAVQMLVARGGTPGKVTVEQWAWQWYHTYKEPHVGESQRNNYEEHLRLRICPAIGFLALDSVKPFQLQEMMNNAKTSKGKPLGASTAAKLHYITHAIFEQAEINGLIASSPFRRIETVSEDEKSRRALTRAEEQIVREVAKRHYAGPWVLLMLDCGLRRGETVPIGARDVKDGLLCISQSVEYKTKSNQPTLKSTKTAAGARYVPIPAELQKQLDMKSRYFFHVENGRMLSMTKMRRMWHSFYRACDIAAGAELYRNAIIKHAFDPAITPHYLRHTYCTNLRRQGVDLKTAQYLMGHADISTTANIYSHVTEEDVRELTV</sequence>
<evidence type="ECO:0000256" key="3">
    <source>
        <dbReference type="ARBA" id="ARBA00022679"/>
    </source>
</evidence>
<dbReference type="GO" id="GO:0044826">
    <property type="term" value="P:viral genome integration into host DNA"/>
    <property type="evidence" value="ECO:0007669"/>
    <property type="project" value="UniProtKB-KW"/>
</dbReference>
<keyword evidence="5" id="KW-0229">DNA integration</keyword>
<dbReference type="InterPro" id="IPR010998">
    <property type="entry name" value="Integrase_recombinase_N"/>
</dbReference>
<evidence type="ECO:0000256" key="6">
    <source>
        <dbReference type="ARBA" id="ARBA00023125"/>
    </source>
</evidence>
<evidence type="ECO:0000256" key="1">
    <source>
        <dbReference type="ARBA" id="ARBA00008857"/>
    </source>
</evidence>
<dbReference type="GO" id="GO:0015074">
    <property type="term" value="P:DNA integration"/>
    <property type="evidence" value="ECO:0007669"/>
    <property type="project" value="UniProtKB-KW"/>
</dbReference>
<evidence type="ECO:0000256" key="2">
    <source>
        <dbReference type="ARBA" id="ARBA00016082"/>
    </source>
</evidence>
<keyword evidence="8" id="KW-1160">Virus entry into host cell</keyword>
<comment type="similarity">
    <text evidence="1">Belongs to the 'phage' integrase family.</text>
</comment>
<dbReference type="InterPro" id="IPR011010">
    <property type="entry name" value="DNA_brk_join_enz"/>
</dbReference>
<dbReference type="Gene3D" id="1.10.443.10">
    <property type="entry name" value="Intergrase catalytic core"/>
    <property type="match status" value="1"/>
</dbReference>
<evidence type="ECO:0000256" key="8">
    <source>
        <dbReference type="ARBA" id="ARBA00023195"/>
    </source>
</evidence>
<dbReference type="InterPro" id="IPR050090">
    <property type="entry name" value="Tyrosine_recombinase_XerCD"/>
</dbReference>
<keyword evidence="6" id="KW-0238">DNA-binding</keyword>
<dbReference type="InterPro" id="IPR004107">
    <property type="entry name" value="Integrase_SAM-like_N"/>
</dbReference>
<dbReference type="InterPro" id="IPR013762">
    <property type="entry name" value="Integrase-like_cat_sf"/>
</dbReference>
<dbReference type="EMBL" id="BK015894">
    <property type="protein sequence ID" value="DAD72110.1"/>
    <property type="molecule type" value="Genomic_DNA"/>
</dbReference>
<dbReference type="CDD" id="cd01189">
    <property type="entry name" value="INT_ICEBs1_C_like"/>
    <property type="match status" value="1"/>
</dbReference>
<evidence type="ECO:0000259" key="9">
    <source>
        <dbReference type="PROSITE" id="PS51898"/>
    </source>
</evidence>
<dbReference type="PANTHER" id="PTHR30349:SF64">
    <property type="entry name" value="PROPHAGE INTEGRASE INTD-RELATED"/>
    <property type="match status" value="1"/>
</dbReference>
<dbReference type="GO" id="GO:0016787">
    <property type="term" value="F:hydrolase activity"/>
    <property type="evidence" value="ECO:0007669"/>
    <property type="project" value="UniProtKB-KW"/>
</dbReference>
<protein>
    <recommendedName>
        <fullName evidence="2">Integrase</fullName>
    </recommendedName>
</protein>
<dbReference type="InterPro" id="IPR002104">
    <property type="entry name" value="Integrase_catalytic"/>
</dbReference>
<dbReference type="GO" id="GO:0003677">
    <property type="term" value="F:DNA binding"/>
    <property type="evidence" value="ECO:0007669"/>
    <property type="project" value="UniProtKB-KW"/>
</dbReference>
<keyword evidence="3" id="KW-0808">Transferase</keyword>
<dbReference type="GO" id="GO:0075713">
    <property type="term" value="P:establishment of integrated proviral latency"/>
    <property type="evidence" value="ECO:0007669"/>
    <property type="project" value="UniProtKB-KW"/>
</dbReference>
<proteinExistence type="inferred from homology"/>
<dbReference type="Gene3D" id="1.10.150.130">
    <property type="match status" value="1"/>
</dbReference>
<dbReference type="PANTHER" id="PTHR30349">
    <property type="entry name" value="PHAGE INTEGRASE-RELATED"/>
    <property type="match status" value="1"/>
</dbReference>
<name>A0A8S5LQ89_9CAUD</name>
<dbReference type="Pfam" id="PF14659">
    <property type="entry name" value="Phage_int_SAM_3"/>
    <property type="match status" value="1"/>
</dbReference>
<dbReference type="GO" id="GO:0006310">
    <property type="term" value="P:DNA recombination"/>
    <property type="evidence" value="ECO:0007669"/>
    <property type="project" value="UniProtKB-KW"/>
</dbReference>
<feature type="domain" description="Tyr recombinase" evidence="9">
    <location>
        <begin position="161"/>
        <end position="358"/>
    </location>
</feature>
<keyword evidence="4" id="KW-0378">Hydrolase</keyword>
<evidence type="ECO:0000256" key="4">
    <source>
        <dbReference type="ARBA" id="ARBA00022801"/>
    </source>
</evidence>
<dbReference type="SUPFAM" id="SSF56349">
    <property type="entry name" value="DNA breaking-rejoining enzymes"/>
    <property type="match status" value="1"/>
</dbReference>
<evidence type="ECO:0000256" key="5">
    <source>
        <dbReference type="ARBA" id="ARBA00022908"/>
    </source>
</evidence>
<reference evidence="10" key="1">
    <citation type="journal article" date="2021" name="Proc. Natl. Acad. Sci. U.S.A.">
        <title>A Catalog of Tens of Thousands of Viruses from Human Metagenomes Reveals Hidden Associations with Chronic Diseases.</title>
        <authorList>
            <person name="Tisza M.J."/>
            <person name="Buck C.B."/>
        </authorList>
    </citation>
    <scope>NUCLEOTIDE SEQUENCE</scope>
    <source>
        <strain evidence="10">CtOyc4</strain>
    </source>
</reference>
<accession>A0A8S5LQ89</accession>
<organism evidence="10">
    <name type="scientific">Myoviridae sp. ctOyc4</name>
    <dbReference type="NCBI Taxonomy" id="2827606"/>
    <lineage>
        <taxon>Viruses</taxon>
        <taxon>Duplodnaviria</taxon>
        <taxon>Heunggongvirae</taxon>
        <taxon>Uroviricota</taxon>
        <taxon>Caudoviricetes</taxon>
    </lineage>
</organism>
<dbReference type="PROSITE" id="PS51898">
    <property type="entry name" value="TYR_RECOMBINASE"/>
    <property type="match status" value="1"/>
</dbReference>
<keyword evidence="7" id="KW-0233">DNA recombination</keyword>